<comment type="subcellular location">
    <subcellularLocation>
        <location evidence="1 3">Cell outer membrane</location>
        <topology evidence="1 3">Lipid-anchor</topology>
    </subcellularLocation>
</comment>
<accession>A0A8E6L5G2</accession>
<reference evidence="5" key="1">
    <citation type="submission" date="2020-09" db="EMBL/GenBank/DDBJ databases">
        <authorList>
            <person name="Zhou D."/>
            <person name="Wang L."/>
        </authorList>
    </citation>
    <scope>NUCLEOTIDE SEQUENCE</scope>
    <source>
        <plasmid evidence="5">pBJ108-HI3</plasmid>
    </source>
</reference>
<dbReference type="GO" id="GO:0009279">
    <property type="term" value="C:cell outer membrane"/>
    <property type="evidence" value="ECO:0007669"/>
    <property type="project" value="UniProtKB-SubCell"/>
</dbReference>
<dbReference type="NCBIfam" id="NF007347">
    <property type="entry name" value="PRK09837.1"/>
    <property type="match status" value="1"/>
</dbReference>
<evidence type="ECO:0000256" key="2">
    <source>
        <dbReference type="ARBA" id="ARBA00007613"/>
    </source>
</evidence>
<keyword evidence="5" id="KW-0614">Plasmid</keyword>
<keyword evidence="4" id="KW-0175">Coiled coil</keyword>
<keyword evidence="3" id="KW-0472">Membrane</keyword>
<geneLocation type="plasmid" evidence="5">
    <name>pBJ108-HI3</name>
</geneLocation>
<name>A0A8E6L5G2_KLEPN</name>
<dbReference type="Pfam" id="PF02321">
    <property type="entry name" value="OEP"/>
    <property type="match status" value="2"/>
</dbReference>
<keyword evidence="3" id="KW-0812">Transmembrane</keyword>
<dbReference type="PANTHER" id="PTHR30203:SF32">
    <property type="entry name" value="CATION EFFLUX SYSTEM PROTEIN CUSC"/>
    <property type="match status" value="1"/>
</dbReference>
<proteinExistence type="inferred from homology"/>
<sequence length="516" mass="57288">MFAGKKSAQIREILISESAWEEMTCLFAPSLGKVPLSILWTSFEPFTRSAWTRSVMFKLKLLSISTIFILAGCVSLAPEYQRPPAPVPQQFSLSKNSLTPAVNSYQDTGWRNFFVDPQVSRLIGEALTNNRDLRMAALKVEEARAQFNVTDADRYPQLNASSGITYSGGLKGDKPTTQEYDAGLELSYELDFFGKLKNMSEADRQNYFASEEARRAVHILLVSSVSQSYFSQQLAYEQLRIARETLKNYEQSYAFVEQQLVTGSTNVLALEQARGQIESTRAEIAKREGDLAQANNALQLVLGTYRALPSEKGMKGGEIAPVKLPPNLSSQILLQRPDIMEAEYQLKAADANIGAARAAFFPSITLTSGLSASSTELSSLFTSGSGMWNFIPKIEIPIFNAGRNKANLKLAEIRQQQSVVNYEQKIQSAFKDVSDTLALRDSLSQQLESQQRYLDSLQITLQRARGLYASGAVSYIEVLDAERSLFATQQTILDLTYSRQVNEINLFTALGGGWVE</sequence>
<comment type="similarity">
    <text evidence="2 3">Belongs to the outer membrane factor (OMF) (TC 1.B.17) family.</text>
</comment>
<dbReference type="AlphaFoldDB" id="A0A8E6L5G2"/>
<keyword evidence="3" id="KW-0449">Lipoprotein</keyword>
<evidence type="ECO:0000256" key="3">
    <source>
        <dbReference type="RuleBase" id="RU362097"/>
    </source>
</evidence>
<dbReference type="InterPro" id="IPR010131">
    <property type="entry name" value="MdtP/NodT-like"/>
</dbReference>
<dbReference type="PANTHER" id="PTHR30203">
    <property type="entry name" value="OUTER MEMBRANE CATION EFFLUX PROTEIN"/>
    <property type="match status" value="1"/>
</dbReference>
<dbReference type="InterPro" id="IPR003423">
    <property type="entry name" value="OMP_efflux"/>
</dbReference>
<organism evidence="5">
    <name type="scientific">Klebsiella pneumoniae</name>
    <dbReference type="NCBI Taxonomy" id="573"/>
    <lineage>
        <taxon>Bacteria</taxon>
        <taxon>Pseudomonadati</taxon>
        <taxon>Pseudomonadota</taxon>
        <taxon>Gammaproteobacteria</taxon>
        <taxon>Enterobacterales</taxon>
        <taxon>Enterobacteriaceae</taxon>
        <taxon>Klebsiella/Raoultella group</taxon>
        <taxon>Klebsiella</taxon>
        <taxon>Klebsiella pneumoniae complex</taxon>
    </lineage>
</organism>
<dbReference type="EMBL" id="MW013144">
    <property type="protein sequence ID" value="QVQ58027.1"/>
    <property type="molecule type" value="Genomic_DNA"/>
</dbReference>
<evidence type="ECO:0000256" key="4">
    <source>
        <dbReference type="SAM" id="Coils"/>
    </source>
</evidence>
<dbReference type="NCBIfam" id="TIGR01845">
    <property type="entry name" value="outer_NodT"/>
    <property type="match status" value="1"/>
</dbReference>
<feature type="coiled-coil region" evidence="4">
    <location>
        <begin position="239"/>
        <end position="297"/>
    </location>
</feature>
<keyword evidence="3" id="KW-0564">Palmitate</keyword>
<evidence type="ECO:0000313" key="5">
    <source>
        <dbReference type="EMBL" id="QVQ58027.1"/>
    </source>
</evidence>
<keyword evidence="3" id="KW-1134">Transmembrane beta strand</keyword>
<evidence type="ECO:0000256" key="1">
    <source>
        <dbReference type="ARBA" id="ARBA00004459"/>
    </source>
</evidence>
<protein>
    <submittedName>
        <fullName evidence="5">Cation efflux system protein CusC</fullName>
    </submittedName>
</protein>
<dbReference type="GO" id="GO:0015562">
    <property type="term" value="F:efflux transmembrane transporter activity"/>
    <property type="evidence" value="ECO:0007669"/>
    <property type="project" value="InterPro"/>
</dbReference>